<dbReference type="InterPro" id="IPR050065">
    <property type="entry name" value="GlmU-like"/>
</dbReference>
<comment type="caution">
    <text evidence="3">The sequence shown here is derived from an EMBL/GenBank/DDBJ whole genome shotgun (WGS) entry which is preliminary data.</text>
</comment>
<dbReference type="Proteomes" id="UP001501436">
    <property type="component" value="Unassembled WGS sequence"/>
</dbReference>
<evidence type="ECO:0000256" key="1">
    <source>
        <dbReference type="ARBA" id="ARBA00022679"/>
    </source>
</evidence>
<dbReference type="InterPro" id="IPR023917">
    <property type="entry name" value="Bifunctiontional_GlmU_bac-type"/>
</dbReference>
<evidence type="ECO:0000313" key="4">
    <source>
        <dbReference type="Proteomes" id="UP001501436"/>
    </source>
</evidence>
<dbReference type="SUPFAM" id="SSF51161">
    <property type="entry name" value="Trimeric LpxA-like enzymes"/>
    <property type="match status" value="1"/>
</dbReference>
<protein>
    <submittedName>
        <fullName evidence="3">GlmU family protein</fullName>
    </submittedName>
</protein>
<proteinExistence type="predicted"/>
<organism evidence="3 4">
    <name type="scientific">Mucilaginibacter defluvii</name>
    <dbReference type="NCBI Taxonomy" id="1196019"/>
    <lineage>
        <taxon>Bacteria</taxon>
        <taxon>Pseudomonadati</taxon>
        <taxon>Bacteroidota</taxon>
        <taxon>Sphingobacteriia</taxon>
        <taxon>Sphingobacteriales</taxon>
        <taxon>Sphingobacteriaceae</taxon>
        <taxon>Mucilaginibacter</taxon>
    </lineage>
</organism>
<dbReference type="InterPro" id="IPR011004">
    <property type="entry name" value="Trimer_LpxA-like_sf"/>
</dbReference>
<reference evidence="4" key="1">
    <citation type="journal article" date="2019" name="Int. J. Syst. Evol. Microbiol.">
        <title>The Global Catalogue of Microorganisms (GCM) 10K type strain sequencing project: providing services to taxonomists for standard genome sequencing and annotation.</title>
        <authorList>
            <consortium name="The Broad Institute Genomics Platform"/>
            <consortium name="The Broad Institute Genome Sequencing Center for Infectious Disease"/>
            <person name="Wu L."/>
            <person name="Ma J."/>
        </authorList>
    </citation>
    <scope>NUCLEOTIDE SEQUENCE [LARGE SCALE GENOMIC DNA]</scope>
    <source>
        <strain evidence="4">JCM 18283</strain>
    </source>
</reference>
<dbReference type="EMBL" id="BAABJI010000002">
    <property type="protein sequence ID" value="GAA4918602.1"/>
    <property type="molecule type" value="Genomic_DNA"/>
</dbReference>
<dbReference type="PANTHER" id="PTHR43584:SF9">
    <property type="entry name" value="TRANSFERASE HEXAPEPTIDE REPEAT CONTAINING PROTEIN"/>
    <property type="match status" value="1"/>
</dbReference>
<dbReference type="PANTHER" id="PTHR43584">
    <property type="entry name" value="NUCLEOTIDYL TRANSFERASE"/>
    <property type="match status" value="1"/>
</dbReference>
<accession>A0ABP9G456</accession>
<dbReference type="NCBIfam" id="TIGR03991">
    <property type="entry name" value="alt_bact_glmU"/>
    <property type="match status" value="1"/>
</dbReference>
<evidence type="ECO:0000256" key="2">
    <source>
        <dbReference type="ARBA" id="ARBA00023315"/>
    </source>
</evidence>
<gene>
    <name evidence="3" type="ORF">GCM10023313_22820</name>
</gene>
<name>A0ABP9G456_9SPHI</name>
<evidence type="ECO:0000313" key="3">
    <source>
        <dbReference type="EMBL" id="GAA4918602.1"/>
    </source>
</evidence>
<dbReference type="RefSeq" id="WP_345331329.1">
    <property type="nucleotide sequence ID" value="NZ_BAABJI010000002.1"/>
</dbReference>
<keyword evidence="1" id="KW-0808">Transferase</keyword>
<dbReference type="Pfam" id="PF13562">
    <property type="entry name" value="NTP_transf_4"/>
    <property type="match status" value="1"/>
</dbReference>
<keyword evidence="4" id="KW-1185">Reference proteome</keyword>
<keyword evidence="2" id="KW-0012">Acyltransferase</keyword>
<dbReference type="Gene3D" id="2.160.10.10">
    <property type="entry name" value="Hexapeptide repeat proteins"/>
    <property type="match status" value="1"/>
</dbReference>
<sequence>MAIILFDDNAQNTLLPLTYTRPVANLRTGILTIDEKWGKYFNRTYSYYTRDYLQAKFPLEIQSENIFINGSVCPDEYLTEAIDKLAEGEALKAGHILIAVKLNEADAKNFTPIGIFGKVTEHTERFNFIKHPEDIFRINALELKKDFALLTKGRTSASISATNTIIGANDQFFAEEGAVAECSTFNTNNGPIYLAADTEVWEGTNIRGGFALCSNSQVKMGTKVYGATTIGPHSRVGGEINNAVIWGYTSKGHEGYLGNSVLGEWCNIGADSNNSNLKNNYAEVKLWDYNTQRFRKTGLQFCGLIMGDHSKCGINTMFNTGTIVGVSANVFGAGYPRNFVADFSWGGAQGFETYGLKKVFETAERVFERKEGRDFNQIEKDILTNVFELTEPFRRF</sequence>